<dbReference type="Pfam" id="PF13646">
    <property type="entry name" value="HEAT_2"/>
    <property type="match status" value="1"/>
</dbReference>
<dbReference type="InterPro" id="IPR016024">
    <property type="entry name" value="ARM-type_fold"/>
</dbReference>
<dbReference type="Gene3D" id="1.25.10.10">
    <property type="entry name" value="Leucine-rich Repeat Variant"/>
    <property type="match status" value="1"/>
</dbReference>
<dbReference type="KEGG" id="mlir:LPB04_05175"/>
<evidence type="ECO:0000313" key="2">
    <source>
        <dbReference type="Proteomes" id="UP000593875"/>
    </source>
</evidence>
<reference evidence="1 2" key="1">
    <citation type="submission" date="2020-10" db="EMBL/GenBank/DDBJ databases">
        <title>Genome sequencing of Massilia sp. LPB0304.</title>
        <authorList>
            <person name="Kim J."/>
        </authorList>
    </citation>
    <scope>NUCLEOTIDE SEQUENCE [LARGE SCALE GENOMIC DNA]</scope>
    <source>
        <strain evidence="1 2">LPB0304</strain>
    </source>
</reference>
<keyword evidence="2" id="KW-1185">Reference proteome</keyword>
<dbReference type="Proteomes" id="UP000593875">
    <property type="component" value="Chromosome"/>
</dbReference>
<dbReference type="AlphaFoldDB" id="A0A7L9U6M9"/>
<proteinExistence type="predicted"/>
<gene>
    <name evidence="1" type="ORF">LPB04_05175</name>
</gene>
<dbReference type="SUPFAM" id="SSF48371">
    <property type="entry name" value="ARM repeat"/>
    <property type="match status" value="1"/>
</dbReference>
<organism evidence="1 2">
    <name type="scientific">Massilia litorea</name>
    <dbReference type="NCBI Taxonomy" id="2769491"/>
    <lineage>
        <taxon>Bacteria</taxon>
        <taxon>Pseudomonadati</taxon>
        <taxon>Pseudomonadota</taxon>
        <taxon>Betaproteobacteria</taxon>
        <taxon>Burkholderiales</taxon>
        <taxon>Oxalobacteraceae</taxon>
        <taxon>Telluria group</taxon>
        <taxon>Massilia</taxon>
    </lineage>
</organism>
<accession>A0A7L9U6M9</accession>
<dbReference type="RefSeq" id="WP_193687671.1">
    <property type="nucleotide sequence ID" value="NZ_CP062941.1"/>
</dbReference>
<protein>
    <submittedName>
        <fullName evidence="1">HEAT repeat domain-containing protein</fullName>
    </submittedName>
</protein>
<sequence length="288" mass="31485">MTHQRVFSYMNIFSDYVVEFPLISAIIRSARDAVAANKSLSVVDEELKRFLCSDEPVLIMNKCVAELAANPDADPPFMTDGHIMLCNDFGGLAVAIGRTEAATSQSPLYSSTSEALLGCLSSEGFSYRFHDIPADWNPEVFSLETRLGAPQQRHCAWGETVLAPPTSVFDYASSGSLVLKIVAPSKVGLMWEFSRADLTAMRVHAATLQSTTVSFILRFLSKYGNQDSVGAISHLVTHPFHHVRWDVAKALGQCDVEALSIVLDKLKDDPHPHVRAASQKTLAQMGDA</sequence>
<dbReference type="InterPro" id="IPR011989">
    <property type="entry name" value="ARM-like"/>
</dbReference>
<dbReference type="EMBL" id="CP062941">
    <property type="protein sequence ID" value="QOL50684.1"/>
    <property type="molecule type" value="Genomic_DNA"/>
</dbReference>
<name>A0A7L9U6M9_9BURK</name>
<evidence type="ECO:0000313" key="1">
    <source>
        <dbReference type="EMBL" id="QOL50684.1"/>
    </source>
</evidence>